<evidence type="ECO:0000313" key="17">
    <source>
        <dbReference type="Proteomes" id="UP000324767"/>
    </source>
</evidence>
<dbReference type="InterPro" id="IPR010666">
    <property type="entry name" value="Znf_GRF"/>
</dbReference>
<evidence type="ECO:0000256" key="9">
    <source>
        <dbReference type="ARBA" id="ARBA00023242"/>
    </source>
</evidence>
<feature type="compositionally biased region" description="Polar residues" evidence="14">
    <location>
        <begin position="532"/>
        <end position="549"/>
    </location>
</feature>
<evidence type="ECO:0000256" key="5">
    <source>
        <dbReference type="ARBA" id="ARBA00022771"/>
    </source>
</evidence>
<evidence type="ECO:0000256" key="12">
    <source>
        <dbReference type="PIRSR" id="PIRSR604808-3"/>
    </source>
</evidence>
<evidence type="ECO:0000256" key="10">
    <source>
        <dbReference type="PIRSR" id="PIRSR604808-1"/>
    </source>
</evidence>
<evidence type="ECO:0000256" key="3">
    <source>
        <dbReference type="ARBA" id="ARBA00013541"/>
    </source>
</evidence>
<feature type="binding site" evidence="11">
    <location>
        <position position="314"/>
    </location>
    <ligand>
        <name>Mg(2+)</name>
        <dbReference type="ChEBI" id="CHEBI:18420"/>
        <label>1</label>
    </ligand>
</feature>
<keyword evidence="4 11" id="KW-0479">Metal-binding</keyword>
<dbReference type="GO" id="GO:0008311">
    <property type="term" value="F:double-stranded DNA 3'-5' DNA exonuclease activity"/>
    <property type="evidence" value="ECO:0007669"/>
    <property type="project" value="TreeGrafter"/>
</dbReference>
<dbReference type="InterPro" id="IPR004808">
    <property type="entry name" value="AP_endonuc_1"/>
</dbReference>
<feature type="binding site" evidence="11">
    <location>
        <position position="198"/>
    </location>
    <ligand>
        <name>Mg(2+)</name>
        <dbReference type="ChEBI" id="CHEBI:18420"/>
        <label>1</label>
    </ligand>
</feature>
<reference evidence="16 17" key="1">
    <citation type="submission" date="2019-09" db="EMBL/GenBank/DDBJ databases">
        <title>The hologenome of the rock-dwelling lichen Lasallia pustulata.</title>
        <authorList>
            <person name="Greshake Tzovaras B."/>
            <person name="Segers F."/>
            <person name="Bicker A."/>
            <person name="Dal Grande F."/>
            <person name="Otte J."/>
            <person name="Hankeln T."/>
            <person name="Schmitt I."/>
            <person name="Ebersberger I."/>
        </authorList>
    </citation>
    <scope>NUCLEOTIDE SEQUENCE [LARGE SCALE GENOMIC DNA]</scope>
    <source>
        <strain evidence="16">A1-1</strain>
    </source>
</reference>
<dbReference type="InterPro" id="IPR020848">
    <property type="entry name" value="AP_endonuclease_F1_CS"/>
</dbReference>
<dbReference type="GO" id="GO:0003906">
    <property type="term" value="F:DNA-(apurinic or apyrimidinic site) endonuclease activity"/>
    <property type="evidence" value="ECO:0007669"/>
    <property type="project" value="TreeGrafter"/>
</dbReference>
<accession>A0A5M8PHY2</accession>
<evidence type="ECO:0000256" key="13">
    <source>
        <dbReference type="PROSITE-ProRule" id="PRU01343"/>
    </source>
</evidence>
<comment type="cofactor">
    <cofactor evidence="1">
        <name>Mn(2+)</name>
        <dbReference type="ChEBI" id="CHEBI:29035"/>
    </cofactor>
</comment>
<evidence type="ECO:0000256" key="8">
    <source>
        <dbReference type="ARBA" id="ARBA00022842"/>
    </source>
</evidence>
<feature type="active site" description="Proton acceptor" evidence="10">
    <location>
        <position position="314"/>
    </location>
</feature>
<dbReference type="GO" id="GO:0008081">
    <property type="term" value="F:phosphoric diester hydrolase activity"/>
    <property type="evidence" value="ECO:0007669"/>
    <property type="project" value="TreeGrafter"/>
</dbReference>
<dbReference type="CDD" id="cd09088">
    <property type="entry name" value="Ape2-like_AP-endo"/>
    <property type="match status" value="1"/>
</dbReference>
<evidence type="ECO:0000256" key="6">
    <source>
        <dbReference type="ARBA" id="ARBA00022801"/>
    </source>
</evidence>
<dbReference type="SUPFAM" id="SSF56219">
    <property type="entry name" value="DNase I-like"/>
    <property type="match status" value="1"/>
</dbReference>
<name>A0A5M8PHY2_9LECA</name>
<sequence length="640" mass="70690">MGLRITTWNVNGIRNPFSYQPWRDKKTFASMFDVLEADIVIFQETKIQRKDLRDDMVLVPGWDCYFSLPRHKKGYSGVVIYTRQSVCAPIRAEEGITGVLCPPNSSTKFADLPEAERVGGYPTPIQLANSPVDAITIDSEGRCVVLEFPAFVLLGVYSPANRDESRDDFRLGFLDLLDARVRNLIDMGKRVVLTGDLNISREEMDTANAEASMRKNGFADQEYTSTPARRLFNQLLEGGKVFGERDEGREQPVLWDTTRGFHPTRKGMFTCWEQKKNARPGNFGSRIDYVLCSLDMKNWFSDSNIQEGLLGSDHCPVYATLKDKIVLDGKAVDLLDAMNPPDMFVGGQRQREYSMKDMLPLSGKLIPEFDRRRSIRDMFSKPSLPTRPSTGLPIAVRECDLIPAQPDESNDERETENLQIGESEPASPAPPMQDPASVKSASPGSGSGGNKRSVSEISTNRPLKRAKSGSSAWAPDGTGKGQQSLKGFFKPKTTAPREAVGNGIAAAAHSRQHGKPGAEVVEQASRSPLYDSKSSGTRPTGISQGSVQDQADVHDPVESKESWSKLFTKPAAPRCEGHGEPCVSLVTKKSGINCGRSFWMCARPLGPTGAKERNTQWRCQTFIWCSDWNGLTRDDCGDGM</sequence>
<dbReference type="GO" id="GO:0008270">
    <property type="term" value="F:zinc ion binding"/>
    <property type="evidence" value="ECO:0007669"/>
    <property type="project" value="UniProtKB-KW"/>
</dbReference>
<dbReference type="OrthoDB" id="391817at2759"/>
<evidence type="ECO:0000256" key="1">
    <source>
        <dbReference type="ARBA" id="ARBA00001936"/>
    </source>
</evidence>
<dbReference type="GO" id="GO:0003677">
    <property type="term" value="F:DNA binding"/>
    <property type="evidence" value="ECO:0007669"/>
    <property type="project" value="InterPro"/>
</dbReference>
<organism evidence="16 17">
    <name type="scientific">Lasallia pustulata</name>
    <dbReference type="NCBI Taxonomy" id="136370"/>
    <lineage>
        <taxon>Eukaryota</taxon>
        <taxon>Fungi</taxon>
        <taxon>Dikarya</taxon>
        <taxon>Ascomycota</taxon>
        <taxon>Pezizomycotina</taxon>
        <taxon>Lecanoromycetes</taxon>
        <taxon>OSLEUM clade</taxon>
        <taxon>Umbilicariomycetidae</taxon>
        <taxon>Umbilicariales</taxon>
        <taxon>Umbilicariaceae</taxon>
        <taxon>Lasallia</taxon>
    </lineage>
</organism>
<dbReference type="EMBL" id="VXIT01000014">
    <property type="protein sequence ID" value="KAA6408232.1"/>
    <property type="molecule type" value="Genomic_DNA"/>
</dbReference>
<feature type="binding site" evidence="11">
    <location>
        <position position="9"/>
    </location>
    <ligand>
        <name>Mg(2+)</name>
        <dbReference type="ChEBI" id="CHEBI:18420"/>
        <label>1</label>
    </ligand>
</feature>
<dbReference type="PROSITE" id="PS51999">
    <property type="entry name" value="ZF_GRF"/>
    <property type="match status" value="1"/>
</dbReference>
<dbReference type="FunFam" id="3.60.10.10:FF:000079">
    <property type="entry name" value="DNA-(apurinic or apyrimidinic site) lyase"/>
    <property type="match status" value="1"/>
</dbReference>
<keyword evidence="8 11" id="KW-0460">Magnesium</keyword>
<dbReference type="GO" id="GO:0016829">
    <property type="term" value="F:lyase activity"/>
    <property type="evidence" value="ECO:0007669"/>
    <property type="project" value="UniProtKB-KW"/>
</dbReference>
<keyword evidence="11" id="KW-0464">Manganese</keyword>
<gene>
    <name evidence="16" type="ORF">FRX48_07974</name>
</gene>
<dbReference type="InterPro" id="IPR036691">
    <property type="entry name" value="Endo/exonu/phosph_ase_sf"/>
</dbReference>
<evidence type="ECO:0000256" key="2">
    <source>
        <dbReference type="ARBA" id="ARBA00007092"/>
    </source>
</evidence>
<dbReference type="GO" id="GO:0006284">
    <property type="term" value="P:base-excision repair"/>
    <property type="evidence" value="ECO:0007669"/>
    <property type="project" value="TreeGrafter"/>
</dbReference>
<keyword evidence="9" id="KW-0539">Nucleus</keyword>
<dbReference type="PANTHER" id="PTHR22748:SF4">
    <property type="entry name" value="DNA-(APURINIC OR APYRIMIDINIC SITE) ENDONUCLEASE 2"/>
    <property type="match status" value="1"/>
</dbReference>
<evidence type="ECO:0000259" key="15">
    <source>
        <dbReference type="PROSITE" id="PS51999"/>
    </source>
</evidence>
<evidence type="ECO:0000256" key="4">
    <source>
        <dbReference type="ARBA" id="ARBA00022723"/>
    </source>
</evidence>
<keyword evidence="7" id="KW-0862">Zinc</keyword>
<feature type="site" description="Important for catalytic activity" evidence="12">
    <location>
        <position position="288"/>
    </location>
</feature>
<comment type="similarity">
    <text evidence="2">Belongs to the DNA repair enzymes AP/ExoA family.</text>
</comment>
<dbReference type="Gene3D" id="3.60.10.10">
    <property type="entry name" value="Endonuclease/exonuclease/phosphatase"/>
    <property type="match status" value="1"/>
</dbReference>
<feature type="domain" description="GRF-type" evidence="15">
    <location>
        <begin position="575"/>
        <end position="628"/>
    </location>
</feature>
<keyword evidence="5 13" id="KW-0863">Zinc-finger</keyword>
<dbReference type="Pfam" id="PF03372">
    <property type="entry name" value="Exo_endo_phos"/>
    <property type="match status" value="1"/>
</dbReference>
<dbReference type="InterPro" id="IPR005135">
    <property type="entry name" value="Endo/exonuclease/phosphatase"/>
</dbReference>
<dbReference type="PANTHER" id="PTHR22748">
    <property type="entry name" value="AP ENDONUCLEASE"/>
    <property type="match status" value="1"/>
</dbReference>
<evidence type="ECO:0000256" key="11">
    <source>
        <dbReference type="PIRSR" id="PIRSR604808-2"/>
    </source>
</evidence>
<protein>
    <recommendedName>
        <fullName evidence="3">DNA-(apurinic or apyrimidinic site) endonuclease 2</fullName>
    </recommendedName>
</protein>
<feature type="site" description="Interaction with DNA substrate" evidence="12">
    <location>
        <position position="314"/>
    </location>
</feature>
<dbReference type="AlphaFoldDB" id="A0A5M8PHY2"/>
<feature type="binding site" evidence="11">
    <location>
        <position position="44"/>
    </location>
    <ligand>
        <name>Mg(2+)</name>
        <dbReference type="ChEBI" id="CHEBI:18420"/>
        <label>1</label>
    </ligand>
</feature>
<proteinExistence type="inferred from homology"/>
<feature type="compositionally biased region" description="Basic and acidic residues" evidence="14">
    <location>
        <begin position="551"/>
        <end position="562"/>
    </location>
</feature>
<dbReference type="PROSITE" id="PS00728">
    <property type="entry name" value="AP_NUCLEASE_F1_3"/>
    <property type="match status" value="1"/>
</dbReference>
<evidence type="ECO:0000256" key="14">
    <source>
        <dbReference type="SAM" id="MobiDB-lite"/>
    </source>
</evidence>
<feature type="binding site" evidence="11">
    <location>
        <position position="196"/>
    </location>
    <ligand>
        <name>Mg(2+)</name>
        <dbReference type="ChEBI" id="CHEBI:18420"/>
        <label>1</label>
    </ligand>
</feature>
<feature type="site" description="Transition state stabilizer" evidence="12">
    <location>
        <position position="198"/>
    </location>
</feature>
<feature type="compositionally biased region" description="Polar residues" evidence="14">
    <location>
        <begin position="439"/>
        <end position="461"/>
    </location>
</feature>
<comment type="cofactor">
    <cofactor evidence="11">
        <name>Mg(2+)</name>
        <dbReference type="ChEBI" id="CHEBI:18420"/>
    </cofactor>
    <cofactor evidence="11">
        <name>Mn(2+)</name>
        <dbReference type="ChEBI" id="CHEBI:29035"/>
    </cofactor>
    <text evidence="11">Probably binds two magnesium or manganese ions per subunit.</text>
</comment>
<feature type="region of interest" description="Disordered" evidence="14">
    <location>
        <begin position="402"/>
        <end position="562"/>
    </location>
</feature>
<feature type="active site" description="Proton donor/acceptor" evidence="10">
    <location>
        <position position="196"/>
    </location>
</feature>
<dbReference type="Proteomes" id="UP000324767">
    <property type="component" value="Unassembled WGS sequence"/>
</dbReference>
<keyword evidence="6" id="KW-0378">Hydrolase</keyword>
<dbReference type="PROSITE" id="PS51435">
    <property type="entry name" value="AP_NUCLEASE_F1_4"/>
    <property type="match status" value="1"/>
</dbReference>
<comment type="caution">
    <text evidence="16">The sequence shown here is derived from an EMBL/GenBank/DDBJ whole genome shotgun (WGS) entry which is preliminary data.</text>
</comment>
<feature type="binding site" evidence="11">
    <location>
        <position position="313"/>
    </location>
    <ligand>
        <name>Mg(2+)</name>
        <dbReference type="ChEBI" id="CHEBI:18420"/>
        <label>1</label>
    </ligand>
</feature>
<feature type="active site" evidence="10">
    <location>
        <position position="157"/>
    </location>
</feature>
<evidence type="ECO:0000313" key="16">
    <source>
        <dbReference type="EMBL" id="KAA6408232.1"/>
    </source>
</evidence>
<keyword evidence="16" id="KW-0456">Lyase</keyword>
<dbReference type="GO" id="GO:0005634">
    <property type="term" value="C:nucleus"/>
    <property type="evidence" value="ECO:0007669"/>
    <property type="project" value="TreeGrafter"/>
</dbReference>
<evidence type="ECO:0000256" key="7">
    <source>
        <dbReference type="ARBA" id="ARBA00022833"/>
    </source>
</evidence>